<sequence length="392" mass="42146">MDVLKKLLLLLVVLAVAAVAALRFGWQASPFPAGSASAARLQSGPLAVDSFEVRFEDSSRRTDANGDFAGASNRVLAGTVWLPAEEQGAPYPLLVYSHGFSSNHQGGSYLAEHLASLGYVVVAVDFPLTNMYAPGGPQIKDVVNQPGDVSFVIDRMLARSAAAGDPLGGTVDPQRIGVFGLSLGGMTTQLVAFHPQWRDERVAAALSIAGPSYLLGPTFFHNAPDLPFMMLAGDIDALVPWSSNAKPIPDKRPGAELVTVAGASHAGFAVPAIYLRWLRNTDMMACFVVSRNLGDDMEEPWYHLLGTPEQGILADFEDELCKLDPLPEAMNVLRQQMITRVVVASFFERSFSSSGVEREASATYLKDVLAREIPEVSYLRSPRPVGMLVSGQ</sequence>
<comment type="caution">
    <text evidence="3">The sequence shown here is derived from an EMBL/GenBank/DDBJ whole genome shotgun (WGS) entry which is preliminary data.</text>
</comment>
<evidence type="ECO:0000256" key="1">
    <source>
        <dbReference type="ARBA" id="ARBA00022801"/>
    </source>
</evidence>
<keyword evidence="1" id="KW-0378">Hydrolase</keyword>
<organism evidence="3 4">
    <name type="scientific">Parahaliea maris</name>
    <dbReference type="NCBI Taxonomy" id="2716870"/>
    <lineage>
        <taxon>Bacteria</taxon>
        <taxon>Pseudomonadati</taxon>
        <taxon>Pseudomonadota</taxon>
        <taxon>Gammaproteobacteria</taxon>
        <taxon>Cellvibrionales</taxon>
        <taxon>Halieaceae</taxon>
        <taxon>Parahaliea</taxon>
    </lineage>
</organism>
<proteinExistence type="predicted"/>
<dbReference type="Pfam" id="PF12740">
    <property type="entry name" value="PETase"/>
    <property type="match status" value="1"/>
</dbReference>
<dbReference type="PANTHER" id="PTHR22946:SF9">
    <property type="entry name" value="POLYKETIDE TRANSFERASE AF380"/>
    <property type="match status" value="1"/>
</dbReference>
<name>A0A5C9A437_9GAMM</name>
<evidence type="ECO:0000313" key="4">
    <source>
        <dbReference type="Proteomes" id="UP000321039"/>
    </source>
</evidence>
<dbReference type="EMBL" id="VRZA01000003">
    <property type="protein sequence ID" value="TXS94061.1"/>
    <property type="molecule type" value="Genomic_DNA"/>
</dbReference>
<dbReference type="InterPro" id="IPR050261">
    <property type="entry name" value="FrsA_esterase"/>
</dbReference>
<accession>A0A5C9A437</accession>
<dbReference type="RefSeq" id="WP_148068403.1">
    <property type="nucleotide sequence ID" value="NZ_VRZA01000003.1"/>
</dbReference>
<dbReference type="SUPFAM" id="SSF53474">
    <property type="entry name" value="alpha/beta-Hydrolases"/>
    <property type="match status" value="1"/>
</dbReference>
<evidence type="ECO:0000313" key="3">
    <source>
        <dbReference type="EMBL" id="TXS94061.1"/>
    </source>
</evidence>
<feature type="domain" description="PET hydrolase/cutinase-like" evidence="2">
    <location>
        <begin position="77"/>
        <end position="265"/>
    </location>
</feature>
<keyword evidence="4" id="KW-1185">Reference proteome</keyword>
<dbReference type="GO" id="GO:0052689">
    <property type="term" value="F:carboxylic ester hydrolase activity"/>
    <property type="evidence" value="ECO:0007669"/>
    <property type="project" value="UniProtKB-ARBA"/>
</dbReference>
<dbReference type="Proteomes" id="UP000321039">
    <property type="component" value="Unassembled WGS sequence"/>
</dbReference>
<dbReference type="PANTHER" id="PTHR22946">
    <property type="entry name" value="DIENELACTONE HYDROLASE DOMAIN-CONTAINING PROTEIN-RELATED"/>
    <property type="match status" value="1"/>
</dbReference>
<dbReference type="Gene3D" id="3.40.50.1820">
    <property type="entry name" value="alpha/beta hydrolase"/>
    <property type="match status" value="1"/>
</dbReference>
<dbReference type="InterPro" id="IPR029058">
    <property type="entry name" value="AB_hydrolase_fold"/>
</dbReference>
<protein>
    <recommendedName>
        <fullName evidence="2">PET hydrolase/cutinase-like domain-containing protein</fullName>
    </recommendedName>
</protein>
<dbReference type="AlphaFoldDB" id="A0A5C9A437"/>
<dbReference type="InterPro" id="IPR041127">
    <property type="entry name" value="PET_hydrolase/cutinase-like"/>
</dbReference>
<reference evidence="3 4" key="1">
    <citation type="submission" date="2019-08" db="EMBL/GenBank/DDBJ databases">
        <title>Parahaliea maris sp. nov., isolated from the surface seawater.</title>
        <authorList>
            <person name="Liu Y."/>
        </authorList>
    </citation>
    <scope>NUCLEOTIDE SEQUENCE [LARGE SCALE GENOMIC DNA]</scope>
    <source>
        <strain evidence="3 4">HSLHS9</strain>
    </source>
</reference>
<gene>
    <name evidence="3" type="ORF">FV139_10650</name>
</gene>
<evidence type="ECO:0000259" key="2">
    <source>
        <dbReference type="Pfam" id="PF12740"/>
    </source>
</evidence>